<accession>A0ABY8ECQ4</accession>
<dbReference type="SMART" id="SM00283">
    <property type="entry name" value="MA"/>
    <property type="match status" value="1"/>
</dbReference>
<feature type="transmembrane region" description="Helical" evidence="4">
    <location>
        <begin position="183"/>
        <end position="201"/>
    </location>
</feature>
<organism evidence="6 7">
    <name type="scientific">Tepidibacter hydrothermalis</name>
    <dbReference type="NCBI Taxonomy" id="3036126"/>
    <lineage>
        <taxon>Bacteria</taxon>
        <taxon>Bacillati</taxon>
        <taxon>Bacillota</taxon>
        <taxon>Clostridia</taxon>
        <taxon>Peptostreptococcales</taxon>
        <taxon>Peptostreptococcaceae</taxon>
        <taxon>Tepidibacter</taxon>
    </lineage>
</organism>
<proteinExistence type="predicted"/>
<dbReference type="Proteomes" id="UP001222800">
    <property type="component" value="Chromosome"/>
</dbReference>
<keyword evidence="4" id="KW-0812">Transmembrane</keyword>
<dbReference type="EMBL" id="CP120733">
    <property type="protein sequence ID" value="WFD10717.1"/>
    <property type="molecule type" value="Genomic_DNA"/>
</dbReference>
<feature type="transmembrane region" description="Helical" evidence="4">
    <location>
        <begin position="12"/>
        <end position="34"/>
    </location>
</feature>
<dbReference type="Gene3D" id="6.10.340.10">
    <property type="match status" value="1"/>
</dbReference>
<evidence type="ECO:0000256" key="4">
    <source>
        <dbReference type="SAM" id="Phobius"/>
    </source>
</evidence>
<keyword evidence="3" id="KW-0175">Coiled coil</keyword>
<dbReference type="InterPro" id="IPR004089">
    <property type="entry name" value="MCPsignal_dom"/>
</dbReference>
<feature type="transmembrane region" description="Helical" evidence="4">
    <location>
        <begin position="40"/>
        <end position="62"/>
    </location>
</feature>
<dbReference type="PANTHER" id="PTHR32089">
    <property type="entry name" value="METHYL-ACCEPTING CHEMOTAXIS PROTEIN MCPB"/>
    <property type="match status" value="1"/>
</dbReference>
<feature type="domain" description="Methyl-accepting transducer" evidence="5">
    <location>
        <begin position="310"/>
        <end position="567"/>
    </location>
</feature>
<keyword evidence="1 2" id="KW-0807">Transducer</keyword>
<evidence type="ECO:0000259" key="5">
    <source>
        <dbReference type="PROSITE" id="PS50111"/>
    </source>
</evidence>
<keyword evidence="7" id="KW-1185">Reference proteome</keyword>
<evidence type="ECO:0000313" key="7">
    <source>
        <dbReference type="Proteomes" id="UP001222800"/>
    </source>
</evidence>
<dbReference type="RefSeq" id="WP_277732684.1">
    <property type="nucleotide sequence ID" value="NZ_CP120733.1"/>
</dbReference>
<dbReference type="Gene3D" id="1.10.287.950">
    <property type="entry name" value="Methyl-accepting chemotaxis protein"/>
    <property type="match status" value="1"/>
</dbReference>
<dbReference type="Pfam" id="PF00015">
    <property type="entry name" value="MCPsignal"/>
    <property type="match status" value="1"/>
</dbReference>
<evidence type="ECO:0000256" key="1">
    <source>
        <dbReference type="ARBA" id="ARBA00023224"/>
    </source>
</evidence>
<keyword evidence="4" id="KW-0472">Membrane</keyword>
<dbReference type="PANTHER" id="PTHR32089:SF112">
    <property type="entry name" value="LYSOZYME-LIKE PROTEIN-RELATED"/>
    <property type="match status" value="1"/>
</dbReference>
<name>A0ABY8ECQ4_9FIRM</name>
<evidence type="ECO:0000256" key="2">
    <source>
        <dbReference type="PROSITE-ProRule" id="PRU00284"/>
    </source>
</evidence>
<feature type="transmembrane region" description="Helical" evidence="4">
    <location>
        <begin position="216"/>
        <end position="238"/>
    </location>
</feature>
<sequence length="596" mass="67539">MRSKQLFWKLTLSLELVTYAVVIPIAVIGIFLIGNFFDDRFFSGVLGLVIAVAINILVGLMFRKKFLYDNLKLLYQEEECNDSDLCKIKEGLLRFPLREGIVMFFRWALGVPSILLFTNIFIPILAKQYFISFIIGLCLAIIGFMCNYLNSEKLLFEIFLEKKLYKIDIDDSKYINFGLGKKISFVILSILTLATFCYWYLEYSFNIGLLDENKYIFYFMSTFMILAYVISVYAYIFISNIKKNICQIESVINSISEKNLNVNVARITSDELGNISKDVYIMKNNFKKFITEILNETEKNEDYSRELSELSNETLDSIDFVAASVKELSKGSSNQALEAKDAVFKLSGLDSEINNTIESSDLVKKYVDNAGQASKNGIKVIDDLKFKFEDNVKVTKDIVKNVSDLSSKSILIDDIINAITDISKQTNLLSLNASIEAARAGEAGKGFAVVADEIRKLSEQTDKATNDVREIIEKMQLEVENTKENVRRAQLIMDETTQVSDNAYESFQLINNSVEQMIERVDNLSTSIFKINDEKIKVVKSIDSISTITQEAAYSTQELSSSAQEQVTSINKVSVMANDLKESAKVLKDEVVKFEI</sequence>
<reference evidence="6 7" key="1">
    <citation type="submission" date="2023-03" db="EMBL/GenBank/DDBJ databases">
        <title>Complete genome sequence of Tepidibacter sp. SWIR-1, isolated from a deep-sea hydrothermal vent.</title>
        <authorList>
            <person name="Li X."/>
        </authorList>
    </citation>
    <scope>NUCLEOTIDE SEQUENCE [LARGE SCALE GENOMIC DNA]</scope>
    <source>
        <strain evidence="6 7">SWIR-1</strain>
    </source>
</reference>
<feature type="coiled-coil region" evidence="3">
    <location>
        <begin position="454"/>
        <end position="492"/>
    </location>
</feature>
<evidence type="ECO:0000313" key="6">
    <source>
        <dbReference type="EMBL" id="WFD10717.1"/>
    </source>
</evidence>
<dbReference type="CDD" id="cd11386">
    <property type="entry name" value="MCP_signal"/>
    <property type="match status" value="1"/>
</dbReference>
<gene>
    <name evidence="6" type="ORF">P4S50_01190</name>
</gene>
<feature type="transmembrane region" description="Helical" evidence="4">
    <location>
        <begin position="130"/>
        <end position="149"/>
    </location>
</feature>
<dbReference type="SUPFAM" id="SSF58104">
    <property type="entry name" value="Methyl-accepting chemotaxis protein (MCP) signaling domain"/>
    <property type="match status" value="1"/>
</dbReference>
<feature type="transmembrane region" description="Helical" evidence="4">
    <location>
        <begin position="104"/>
        <end position="124"/>
    </location>
</feature>
<protein>
    <submittedName>
        <fullName evidence="6">Methyl-accepting chemotaxis protein</fullName>
    </submittedName>
</protein>
<keyword evidence="4" id="KW-1133">Transmembrane helix</keyword>
<dbReference type="PROSITE" id="PS50111">
    <property type="entry name" value="CHEMOTAXIS_TRANSDUC_2"/>
    <property type="match status" value="1"/>
</dbReference>
<evidence type="ECO:0000256" key="3">
    <source>
        <dbReference type="SAM" id="Coils"/>
    </source>
</evidence>